<name>A0ABW3ERN7_9ACTN</name>
<protein>
    <submittedName>
        <fullName evidence="1">STM4015 family protein</fullName>
    </submittedName>
</protein>
<organism evidence="1 2">
    <name type="scientific">Actinomadura sediminis</name>
    <dbReference type="NCBI Taxonomy" id="1038904"/>
    <lineage>
        <taxon>Bacteria</taxon>
        <taxon>Bacillati</taxon>
        <taxon>Actinomycetota</taxon>
        <taxon>Actinomycetes</taxon>
        <taxon>Streptosporangiales</taxon>
        <taxon>Thermomonosporaceae</taxon>
        <taxon>Actinomadura</taxon>
    </lineage>
</organism>
<dbReference type="Proteomes" id="UP001596972">
    <property type="component" value="Unassembled WGS sequence"/>
</dbReference>
<keyword evidence="2" id="KW-1185">Reference proteome</keyword>
<sequence>MGNWEHKERYAGLPVFRFDQDRLDPDRAAGLADPPAAGAAAWCVSTWFDDPPFEDVWDLFRASVDTTEVTALLVGNWCAEYRDPDIYPVRRLVAAADAFPKLESLFFGEITAREVEISWIAHGDVSPIFRAFPGLRRFEIRGSDGLTLEPIESDALRVLRFESGGLPGEVARAVAASDLPNLEHLDLWLGDENYGGSVTMDDLDAVLTGERFPSLRHLGLMNAGGQDLIAEALASAPVVARLESLSLAMGTLTDAGAEALLSGQPLTHLRKLDLRHHFLSEQMTERVRAALPGVDVDLGDRQEPEDDDWFYVEVAE</sequence>
<dbReference type="SUPFAM" id="SSF52047">
    <property type="entry name" value="RNI-like"/>
    <property type="match status" value="1"/>
</dbReference>
<gene>
    <name evidence="1" type="ORF">ACFQ11_21785</name>
</gene>
<evidence type="ECO:0000313" key="1">
    <source>
        <dbReference type="EMBL" id="MFD0903041.1"/>
    </source>
</evidence>
<comment type="caution">
    <text evidence="1">The sequence shown here is derived from an EMBL/GenBank/DDBJ whole genome shotgun (WGS) entry which is preliminary data.</text>
</comment>
<proteinExistence type="predicted"/>
<accession>A0ABW3ERN7</accession>
<dbReference type="NCBIfam" id="NF038076">
    <property type="entry name" value="fam_STM4015"/>
    <property type="match status" value="1"/>
</dbReference>
<dbReference type="PANTHER" id="PTHR38926">
    <property type="entry name" value="F-BOX DOMAIN CONTAINING PROTEIN, EXPRESSED"/>
    <property type="match status" value="1"/>
</dbReference>
<reference evidence="2" key="1">
    <citation type="journal article" date="2019" name="Int. J. Syst. Evol. Microbiol.">
        <title>The Global Catalogue of Microorganisms (GCM) 10K type strain sequencing project: providing services to taxonomists for standard genome sequencing and annotation.</title>
        <authorList>
            <consortium name="The Broad Institute Genomics Platform"/>
            <consortium name="The Broad Institute Genome Sequencing Center for Infectious Disease"/>
            <person name="Wu L."/>
            <person name="Ma J."/>
        </authorList>
    </citation>
    <scope>NUCLEOTIDE SEQUENCE [LARGE SCALE GENOMIC DNA]</scope>
    <source>
        <strain evidence="2">JCM 31202</strain>
    </source>
</reference>
<dbReference type="InterPro" id="IPR047722">
    <property type="entry name" value="STM4015-like"/>
</dbReference>
<dbReference type="EMBL" id="JBHTJA010000046">
    <property type="protein sequence ID" value="MFD0903041.1"/>
    <property type="molecule type" value="Genomic_DNA"/>
</dbReference>
<dbReference type="InterPro" id="IPR032675">
    <property type="entry name" value="LRR_dom_sf"/>
</dbReference>
<dbReference type="PANTHER" id="PTHR38926:SF14">
    <property type="entry name" value="F-BOX PROTEIN SKIP19-LIKE"/>
    <property type="match status" value="1"/>
</dbReference>
<evidence type="ECO:0000313" key="2">
    <source>
        <dbReference type="Proteomes" id="UP001596972"/>
    </source>
</evidence>
<dbReference type="RefSeq" id="WP_378301438.1">
    <property type="nucleotide sequence ID" value="NZ_JBHTJA010000046.1"/>
</dbReference>
<dbReference type="Gene3D" id="3.80.10.10">
    <property type="entry name" value="Ribonuclease Inhibitor"/>
    <property type="match status" value="1"/>
</dbReference>